<dbReference type="PROSITE" id="PS50893">
    <property type="entry name" value="ABC_TRANSPORTER_2"/>
    <property type="match status" value="1"/>
</dbReference>
<dbReference type="InterPro" id="IPR036640">
    <property type="entry name" value="ABC1_TM_sf"/>
</dbReference>
<sequence length="602" mass="64070">MAVSGTVTSPAPAVDLFAPVRSRIGAIVGLAAVGAAGTVVPLVAVVELARTLWPAVEGLPVDTGRVWAIVAVAAVALPASFAATWGSIMVGHLADARLQRDVRTRLLDLLGRLPLGWFGRRSSGSVKKTVENDVSALHHITGHAVHDLVVAVVVPVLSLVYLFATEWRMALACLVPLVLTIVLYAAMMAGSRDQLVRYDESVERLNSATVEFVHGIAVVKSFGQGRRRHAGYATETDRFLRFYRGWMGETATMQTLVEVVTAPAVVLAWLAGSGAWLVGTGTVAPVDVLPALVLGLGLTAPLLQLGYTGQSMRGALQARDSVVRFLQQPVQPQPDRPVQPVGSVVEYAGVSFGYDDTRRVLHDISLTCRPGTVTALVGPSGSGKSTLARLLPRFHDVDDGRISVGGADVRDVATAALYAEIGFVLQDAHVLRTTVRDNIRLTRPDADDEQVEQAAVAARIHDRILRLPRGYDSVIGADAHLSGGEQQRLTIARALVTDAPILVLDEATAALDPDSEAAVQDAVSALAVERSLLVIAHRLHTVTGADTILVLDGGRITERGTHDELLSACGTYRDLWVRQERVRERSPEPVVSGEPGAAGVNR</sequence>
<dbReference type="PANTHER" id="PTHR24221:SF590">
    <property type="entry name" value="COMPONENT LINKED WITH THE ASSEMBLY OF CYTOCHROME' TRANSPORT TRANSMEMBRANE ATP-BINDING PROTEIN ABC TRANSPORTER CYDD-RELATED"/>
    <property type="match status" value="1"/>
</dbReference>
<feature type="region of interest" description="Disordered" evidence="7">
    <location>
        <begin position="583"/>
        <end position="602"/>
    </location>
</feature>
<keyword evidence="5 8" id="KW-1133">Transmembrane helix</keyword>
<accession>A0ABQ0RVB7</accession>
<dbReference type="SUPFAM" id="SSF90123">
    <property type="entry name" value="ABC transporter transmembrane region"/>
    <property type="match status" value="1"/>
</dbReference>
<evidence type="ECO:0000256" key="3">
    <source>
        <dbReference type="ARBA" id="ARBA00022741"/>
    </source>
</evidence>
<dbReference type="PANTHER" id="PTHR24221">
    <property type="entry name" value="ATP-BINDING CASSETTE SUB-FAMILY B"/>
    <property type="match status" value="1"/>
</dbReference>
<evidence type="ECO:0000259" key="9">
    <source>
        <dbReference type="PROSITE" id="PS50893"/>
    </source>
</evidence>
<feature type="transmembrane region" description="Helical" evidence="8">
    <location>
        <begin position="169"/>
        <end position="187"/>
    </location>
</feature>
<feature type="transmembrane region" description="Helical" evidence="8">
    <location>
        <begin position="144"/>
        <end position="163"/>
    </location>
</feature>
<evidence type="ECO:0000256" key="7">
    <source>
        <dbReference type="SAM" id="MobiDB-lite"/>
    </source>
</evidence>
<evidence type="ECO:0000256" key="2">
    <source>
        <dbReference type="ARBA" id="ARBA00022692"/>
    </source>
</evidence>
<feature type="transmembrane region" description="Helical" evidence="8">
    <location>
        <begin position="24"/>
        <end position="46"/>
    </location>
</feature>
<keyword evidence="4 11" id="KW-0067">ATP-binding</keyword>
<comment type="caution">
    <text evidence="11">The sequence shown here is derived from an EMBL/GenBank/DDBJ whole genome shotgun (WGS) entry which is preliminary data.</text>
</comment>
<dbReference type="GO" id="GO:0005524">
    <property type="term" value="F:ATP binding"/>
    <property type="evidence" value="ECO:0007669"/>
    <property type="project" value="UniProtKB-KW"/>
</dbReference>
<dbReference type="InterPro" id="IPR017871">
    <property type="entry name" value="ABC_transporter-like_CS"/>
</dbReference>
<feature type="transmembrane region" description="Helical" evidence="8">
    <location>
        <begin position="288"/>
        <end position="307"/>
    </location>
</feature>
<feature type="transmembrane region" description="Helical" evidence="8">
    <location>
        <begin position="66"/>
        <end position="90"/>
    </location>
</feature>
<dbReference type="SMART" id="SM00382">
    <property type="entry name" value="AAA"/>
    <property type="match status" value="1"/>
</dbReference>
<evidence type="ECO:0000313" key="11">
    <source>
        <dbReference type="EMBL" id="GEC24611.1"/>
    </source>
</evidence>
<dbReference type="EMBL" id="BJNH01000017">
    <property type="protein sequence ID" value="GEC24611.1"/>
    <property type="molecule type" value="Genomic_DNA"/>
</dbReference>
<protein>
    <submittedName>
        <fullName evidence="11">ABC transporter ATP-binding protein</fullName>
    </submittedName>
</protein>
<dbReference type="InterPro" id="IPR003439">
    <property type="entry name" value="ABC_transporter-like_ATP-bd"/>
</dbReference>
<dbReference type="InterPro" id="IPR039421">
    <property type="entry name" value="Type_1_exporter"/>
</dbReference>
<feature type="domain" description="ABC transmembrane type-1" evidence="10">
    <location>
        <begin position="60"/>
        <end position="314"/>
    </location>
</feature>
<name>A0ABQ0RVB7_9PSEU</name>
<gene>
    <name evidence="11" type="ORF">PSA01_16400</name>
</gene>
<keyword evidence="12" id="KW-1185">Reference proteome</keyword>
<keyword evidence="6 8" id="KW-0472">Membrane</keyword>
<dbReference type="SUPFAM" id="SSF52540">
    <property type="entry name" value="P-loop containing nucleoside triphosphate hydrolases"/>
    <property type="match status" value="1"/>
</dbReference>
<feature type="domain" description="ABC transporter" evidence="9">
    <location>
        <begin position="345"/>
        <end position="578"/>
    </location>
</feature>
<dbReference type="PROSITE" id="PS50929">
    <property type="entry name" value="ABC_TM1F"/>
    <property type="match status" value="1"/>
</dbReference>
<reference evidence="11 12" key="1">
    <citation type="submission" date="2019-06" db="EMBL/GenBank/DDBJ databases">
        <title>Whole genome shotgun sequence of Pseudonocardia saturnea NBRC 14499.</title>
        <authorList>
            <person name="Hosoyama A."/>
            <person name="Uohara A."/>
            <person name="Ohji S."/>
            <person name="Ichikawa N."/>
        </authorList>
    </citation>
    <scope>NUCLEOTIDE SEQUENCE [LARGE SCALE GENOMIC DNA]</scope>
    <source>
        <strain evidence="11 12">NBRC 14499</strain>
    </source>
</reference>
<feature type="transmembrane region" description="Helical" evidence="8">
    <location>
        <begin position="256"/>
        <end position="276"/>
    </location>
</feature>
<dbReference type="InterPro" id="IPR011527">
    <property type="entry name" value="ABC1_TM_dom"/>
</dbReference>
<dbReference type="Pfam" id="PF00664">
    <property type="entry name" value="ABC_membrane"/>
    <property type="match status" value="1"/>
</dbReference>
<evidence type="ECO:0000256" key="5">
    <source>
        <dbReference type="ARBA" id="ARBA00022989"/>
    </source>
</evidence>
<dbReference type="PROSITE" id="PS00211">
    <property type="entry name" value="ABC_TRANSPORTER_1"/>
    <property type="match status" value="1"/>
</dbReference>
<evidence type="ECO:0000256" key="6">
    <source>
        <dbReference type="ARBA" id="ARBA00023136"/>
    </source>
</evidence>
<evidence type="ECO:0000256" key="4">
    <source>
        <dbReference type="ARBA" id="ARBA00022840"/>
    </source>
</evidence>
<evidence type="ECO:0000259" key="10">
    <source>
        <dbReference type="PROSITE" id="PS50929"/>
    </source>
</evidence>
<comment type="subcellular location">
    <subcellularLocation>
        <location evidence="1">Cell membrane</location>
        <topology evidence="1">Multi-pass membrane protein</topology>
    </subcellularLocation>
</comment>
<dbReference type="Pfam" id="PF00005">
    <property type="entry name" value="ABC_tran"/>
    <property type="match status" value="1"/>
</dbReference>
<dbReference type="Gene3D" id="3.40.50.300">
    <property type="entry name" value="P-loop containing nucleotide triphosphate hydrolases"/>
    <property type="match status" value="1"/>
</dbReference>
<organism evidence="11 12">
    <name type="scientific">Pseudonocardia saturnea</name>
    <dbReference type="NCBI Taxonomy" id="33909"/>
    <lineage>
        <taxon>Bacteria</taxon>
        <taxon>Bacillati</taxon>
        <taxon>Actinomycetota</taxon>
        <taxon>Actinomycetes</taxon>
        <taxon>Pseudonocardiales</taxon>
        <taxon>Pseudonocardiaceae</taxon>
        <taxon>Pseudonocardia</taxon>
    </lineage>
</organism>
<evidence type="ECO:0000256" key="8">
    <source>
        <dbReference type="SAM" id="Phobius"/>
    </source>
</evidence>
<dbReference type="Gene3D" id="1.20.1560.10">
    <property type="entry name" value="ABC transporter type 1, transmembrane domain"/>
    <property type="match status" value="1"/>
</dbReference>
<evidence type="ECO:0000256" key="1">
    <source>
        <dbReference type="ARBA" id="ARBA00004651"/>
    </source>
</evidence>
<proteinExistence type="predicted"/>
<keyword evidence="3" id="KW-0547">Nucleotide-binding</keyword>
<dbReference type="InterPro" id="IPR027417">
    <property type="entry name" value="P-loop_NTPase"/>
</dbReference>
<evidence type="ECO:0000313" key="12">
    <source>
        <dbReference type="Proteomes" id="UP000320693"/>
    </source>
</evidence>
<dbReference type="InterPro" id="IPR003593">
    <property type="entry name" value="AAA+_ATPase"/>
</dbReference>
<dbReference type="Proteomes" id="UP000320693">
    <property type="component" value="Unassembled WGS sequence"/>
</dbReference>
<keyword evidence="2 8" id="KW-0812">Transmembrane</keyword>